<dbReference type="PIRSF" id="PIRSF011911">
    <property type="entry name" value="A118_put_portal"/>
    <property type="match status" value="1"/>
</dbReference>
<keyword evidence="3" id="KW-1185">Reference proteome</keyword>
<proteinExistence type="predicted"/>
<reference evidence="2 3" key="1">
    <citation type="submission" date="2018-01" db="EMBL/GenBank/DDBJ databases">
        <title>Complete Genome of Bacillus phages Carmen17.</title>
        <authorList>
            <person name="Himelright M.J."/>
            <person name="Eisemann E.C."/>
            <person name="Alder H.M."/>
            <person name="Clem A.M."/>
            <person name="Temple L."/>
        </authorList>
    </citation>
    <scope>NUCLEOTIDE SEQUENCE [LARGE SCALE GENOMIC DNA]</scope>
</reference>
<dbReference type="InterPro" id="IPR006432">
    <property type="entry name" value="Phage_portal_A118-type"/>
</dbReference>
<dbReference type="NCBIfam" id="TIGR01542">
    <property type="entry name" value="A118_put_portal"/>
    <property type="match status" value="1"/>
</dbReference>
<evidence type="ECO:0000313" key="2">
    <source>
        <dbReference type="EMBL" id="AUR81275.1"/>
    </source>
</evidence>
<evidence type="ECO:0000313" key="3">
    <source>
        <dbReference type="Proteomes" id="UP000241941"/>
    </source>
</evidence>
<organism evidence="2 3">
    <name type="scientific">Bacillus phage Carmen17</name>
    <dbReference type="NCBI Taxonomy" id="2072797"/>
    <lineage>
        <taxon>Viruses</taxon>
        <taxon>Duplodnaviria</taxon>
        <taxon>Heunggongvirae</taxon>
        <taxon>Uroviricota</taxon>
        <taxon>Caudoviricetes</taxon>
        <taxon>Gutmannvirinae</taxon>
        <taxon>Carmenvirus</taxon>
        <taxon>Carmenvirus carmen17</taxon>
    </lineage>
</organism>
<dbReference type="RefSeq" id="YP_009837348.1">
    <property type="nucleotide sequence ID" value="NC_048698.1"/>
</dbReference>
<feature type="region of interest" description="Disordered" evidence="1">
    <location>
        <begin position="467"/>
        <end position="496"/>
    </location>
</feature>
<sequence length="496" mass="56044">MGLLKNVDQKHFKDSAVSDEMEQAIAQWRDMYKGYYSPFHDTTYTTVDGNTHAHRMKSLGMAQVLSAELASLMFNERCSISLEDLSTDEYVNGVLDENSFTTNFQTNLEKMCALGGMAIKVFANEEEVLLGYASAEDFIPLAHNGKIVTDGVFIADRVKKDDRHYILLEFHTWDKETYVITNRLYESYDGVQLSTEVKLTTLEKYAELEPETRIEGLDEPLFVYMKLALPNNIDLNSPMGVSIFAKALDTLEAIDTKYDSFDREFRLGKKRILVPFSAVQAQPDQNGNMRRYFDVNDEVYEALGMDTGAEEIKEIDTTLRVQNHVDAINAELELLSMRTGFSAGTFTFTSQGLKTATEVVSENSKTYRTRRQHLTAVEEGLKHMIRAILVVADLYGFYHADEDQEITVNFDDSLSEDRDTNADYWIKLKTMGLSPTVLAIQKVLKVTEEEAQEYYEAIKEEQAAMMPVDVNIGGDDPTQDDPAPDDEVVTDDNGTA</sequence>
<protein>
    <submittedName>
        <fullName evidence="2">Portal protein</fullName>
    </submittedName>
</protein>
<reference evidence="2 3" key="2">
    <citation type="journal article" date="2019" name="Microbiol. Resour. Announc.">
        <title>Complete Genome Sequences of Bacillus Bacteriophages Wes44 and Carmen17.</title>
        <authorList>
            <person name="Alder H."/>
            <person name="Himelright M."/>
            <person name="Eisemann E."/>
            <person name="Temple L."/>
        </authorList>
    </citation>
    <scope>NUCLEOTIDE SEQUENCE [LARGE SCALE GENOMIC DNA]</scope>
</reference>
<dbReference type="InterPro" id="IPR021145">
    <property type="entry name" value="Portal_protein_SPP1_Gp6-like"/>
</dbReference>
<dbReference type="GeneID" id="55607530"/>
<feature type="compositionally biased region" description="Acidic residues" evidence="1">
    <location>
        <begin position="477"/>
        <end position="490"/>
    </location>
</feature>
<dbReference type="Pfam" id="PF05133">
    <property type="entry name" value="SPP1_portal"/>
    <property type="match status" value="1"/>
</dbReference>
<dbReference type="KEGG" id="vg:55607530"/>
<name>A0A2I7QIQ7_9CAUD</name>
<accession>A0A2I7QIQ7</accession>
<dbReference type="EMBL" id="MG784342">
    <property type="protein sequence ID" value="AUR81275.1"/>
    <property type="molecule type" value="Genomic_DNA"/>
</dbReference>
<dbReference type="Proteomes" id="UP000241941">
    <property type="component" value="Segment"/>
</dbReference>
<evidence type="ECO:0000256" key="1">
    <source>
        <dbReference type="SAM" id="MobiDB-lite"/>
    </source>
</evidence>